<dbReference type="GO" id="GO:0006260">
    <property type="term" value="P:DNA replication"/>
    <property type="evidence" value="ECO:0007669"/>
    <property type="project" value="InterPro"/>
</dbReference>
<dbReference type="PANTHER" id="PTHR10302">
    <property type="entry name" value="SINGLE-STRANDED DNA-BINDING PROTEIN"/>
    <property type="match status" value="1"/>
</dbReference>
<name>A0A2S0M9E2_MEGEL</name>
<dbReference type="OrthoDB" id="9809878at2"/>
<dbReference type="PROSITE" id="PS50935">
    <property type="entry name" value="SSB"/>
    <property type="match status" value="1"/>
</dbReference>
<keyword evidence="1 2" id="KW-0238">DNA-binding</keyword>
<evidence type="ECO:0000256" key="1">
    <source>
        <dbReference type="ARBA" id="ARBA00023125"/>
    </source>
</evidence>
<accession>A0A2S0M9E2</accession>
<dbReference type="SUPFAM" id="SSF50249">
    <property type="entry name" value="Nucleic acid-binding proteins"/>
    <property type="match status" value="1"/>
</dbReference>
<reference evidence="4 5" key="1">
    <citation type="journal article" date="2018" name="Genome Announc.">
        <title>Complete genomes of two Megasphaera elsdenii strains, NCIMB 702410 and ATCC 25940.</title>
        <authorList>
            <person name="Hatmaker E.A."/>
            <person name="O'Dell K."/>
            <person name="Riley L.A."/>
            <person name="Klingeman D.M."/>
            <person name="Guss A.M."/>
        </authorList>
    </citation>
    <scope>NUCLEOTIDE SEQUENCE [LARGE SCALE GENOMIC DNA]</scope>
    <source>
        <strain evidence="4 5">NCIMB702410</strain>
    </source>
</reference>
<dbReference type="Gene3D" id="2.40.50.140">
    <property type="entry name" value="Nucleic acid-binding proteins"/>
    <property type="match status" value="1"/>
</dbReference>
<dbReference type="GO" id="GO:0009295">
    <property type="term" value="C:nucleoid"/>
    <property type="evidence" value="ECO:0007669"/>
    <property type="project" value="TreeGrafter"/>
</dbReference>
<dbReference type="InterPro" id="IPR012340">
    <property type="entry name" value="NA-bd_OB-fold"/>
</dbReference>
<evidence type="ECO:0000313" key="5">
    <source>
        <dbReference type="Proteomes" id="UP000238358"/>
    </source>
</evidence>
<protein>
    <recommendedName>
        <fullName evidence="2 3">Single-stranded DNA-binding protein</fullName>
    </recommendedName>
</protein>
<dbReference type="AlphaFoldDB" id="A0A2S0M9E2"/>
<proteinExistence type="predicted"/>
<dbReference type="GO" id="GO:0003697">
    <property type="term" value="F:single-stranded DNA binding"/>
    <property type="evidence" value="ECO:0007669"/>
    <property type="project" value="InterPro"/>
</dbReference>
<gene>
    <name evidence="4" type="ORF">C6Y28_10670</name>
</gene>
<dbReference type="EMBL" id="CP027569">
    <property type="protein sequence ID" value="AVO28053.1"/>
    <property type="molecule type" value="Genomic_DNA"/>
</dbReference>
<dbReference type="Proteomes" id="UP000238358">
    <property type="component" value="Chromosome"/>
</dbReference>
<dbReference type="RefSeq" id="WP_027894614.1">
    <property type="nucleotide sequence ID" value="NZ_CP027569.1"/>
</dbReference>
<dbReference type="NCBIfam" id="TIGR00621">
    <property type="entry name" value="ssb"/>
    <property type="match status" value="1"/>
</dbReference>
<evidence type="ECO:0000256" key="2">
    <source>
        <dbReference type="PIRNR" id="PIRNR002070"/>
    </source>
</evidence>
<sequence>MNTITVIGNIGKDPESRVTTQGTPVVTFSVADNKKLPGTSGKNKEDWTSQWWYCTAFKELAEAIIQDVRRGDRVEVTGKIDMHEYTAKDGTQKVAYNLLVNRIAKVVRPMRANNGSFNNMGSEAPDEEIPF</sequence>
<dbReference type="PANTHER" id="PTHR10302:SF0">
    <property type="entry name" value="SINGLE-STRANDED DNA-BINDING PROTEIN, MITOCHONDRIAL"/>
    <property type="match status" value="1"/>
</dbReference>
<organism evidence="4 5">
    <name type="scientific">Megasphaera elsdenii</name>
    <dbReference type="NCBI Taxonomy" id="907"/>
    <lineage>
        <taxon>Bacteria</taxon>
        <taxon>Bacillati</taxon>
        <taxon>Bacillota</taxon>
        <taxon>Negativicutes</taxon>
        <taxon>Veillonellales</taxon>
        <taxon>Veillonellaceae</taxon>
        <taxon>Megasphaera</taxon>
    </lineage>
</organism>
<dbReference type="PIRSF" id="PIRSF002070">
    <property type="entry name" value="SSB"/>
    <property type="match status" value="1"/>
</dbReference>
<dbReference type="CDD" id="cd04496">
    <property type="entry name" value="SSB_OBF"/>
    <property type="match status" value="1"/>
</dbReference>
<dbReference type="InterPro" id="IPR011344">
    <property type="entry name" value="ssDNA-bd"/>
</dbReference>
<dbReference type="Pfam" id="PF00436">
    <property type="entry name" value="SSB"/>
    <property type="match status" value="1"/>
</dbReference>
<dbReference type="InterPro" id="IPR000424">
    <property type="entry name" value="Primosome_PriB/ssb"/>
</dbReference>
<evidence type="ECO:0000313" key="4">
    <source>
        <dbReference type="EMBL" id="AVO28053.1"/>
    </source>
</evidence>
<evidence type="ECO:0000256" key="3">
    <source>
        <dbReference type="RuleBase" id="RU000524"/>
    </source>
</evidence>